<dbReference type="GO" id="GO:0004674">
    <property type="term" value="F:protein serine/threonine kinase activity"/>
    <property type="evidence" value="ECO:0007669"/>
    <property type="project" value="UniProtKB-KW"/>
</dbReference>
<dbReference type="GO" id="GO:0005886">
    <property type="term" value="C:plasma membrane"/>
    <property type="evidence" value="ECO:0007669"/>
    <property type="project" value="TreeGrafter"/>
</dbReference>
<accession>A0A2P6QJ75</accession>
<evidence type="ECO:0000256" key="9">
    <source>
        <dbReference type="SAM" id="Phobius"/>
    </source>
</evidence>
<dbReference type="InterPro" id="IPR008271">
    <property type="entry name" value="Ser/Thr_kinase_AS"/>
</dbReference>
<dbReference type="Gramene" id="PRQ34237">
    <property type="protein sequence ID" value="PRQ34237"/>
    <property type="gene ID" value="RchiOBHm_Chr5g0066621"/>
</dbReference>
<evidence type="ECO:0000256" key="8">
    <source>
        <dbReference type="ARBA" id="ARBA00048679"/>
    </source>
</evidence>
<evidence type="ECO:0000256" key="4">
    <source>
        <dbReference type="ARBA" id="ARBA00022741"/>
    </source>
</evidence>
<proteinExistence type="predicted"/>
<keyword evidence="9" id="KW-0812">Transmembrane</keyword>
<dbReference type="PANTHER" id="PTHR27002">
    <property type="entry name" value="RECEPTOR-LIKE SERINE/THREONINE-PROTEIN KINASE SD1-8"/>
    <property type="match status" value="1"/>
</dbReference>
<evidence type="ECO:0000256" key="6">
    <source>
        <dbReference type="ARBA" id="ARBA00022840"/>
    </source>
</evidence>
<sequence>MNELKLIAKLQHTNLVKLLGCCIAEEELIILIYEYMPTRSLDKFFHSSSFVQSDPSENTRLDWSKHFQIIEGIAQGVLYIHKHSRLKIIHRDLKASNVLLDGEMNPKISDFEMAKIFDMNQIKANTNRVVGTKYVFVAHDFNHLYIMKSLIFLISLPLIHVAVTCLMSMHVMAISLRNWMCSAVGDYKWKKQWYFPSC</sequence>
<dbReference type="Pfam" id="PF07714">
    <property type="entry name" value="PK_Tyr_Ser-Thr"/>
    <property type="match status" value="1"/>
</dbReference>
<feature type="domain" description="Protein kinase" evidence="10">
    <location>
        <begin position="1"/>
        <end position="198"/>
    </location>
</feature>
<keyword evidence="12" id="KW-1185">Reference proteome</keyword>
<dbReference type="PROSITE" id="PS00108">
    <property type="entry name" value="PROTEIN_KINASE_ST"/>
    <property type="match status" value="1"/>
</dbReference>
<keyword evidence="4" id="KW-0547">Nucleotide-binding</keyword>
<evidence type="ECO:0000313" key="11">
    <source>
        <dbReference type="EMBL" id="PRQ34237.1"/>
    </source>
</evidence>
<keyword evidence="3 11" id="KW-0808">Transferase</keyword>
<dbReference type="GO" id="GO:0005524">
    <property type="term" value="F:ATP binding"/>
    <property type="evidence" value="ECO:0007669"/>
    <property type="project" value="UniProtKB-KW"/>
</dbReference>
<feature type="transmembrane region" description="Helical" evidence="9">
    <location>
        <begin position="150"/>
        <end position="173"/>
    </location>
</feature>
<dbReference type="SUPFAM" id="SSF56112">
    <property type="entry name" value="Protein kinase-like (PK-like)"/>
    <property type="match status" value="1"/>
</dbReference>
<dbReference type="EC" id="2.7.11.1" evidence="1"/>
<evidence type="ECO:0000259" key="10">
    <source>
        <dbReference type="PROSITE" id="PS50011"/>
    </source>
</evidence>
<dbReference type="PANTHER" id="PTHR27002:SF841">
    <property type="entry name" value="RECEPTOR-LIKE SERINE_THREONINE-PROTEIN KINASE"/>
    <property type="match status" value="1"/>
</dbReference>
<evidence type="ECO:0000256" key="1">
    <source>
        <dbReference type="ARBA" id="ARBA00012513"/>
    </source>
</evidence>
<keyword evidence="2" id="KW-0723">Serine/threonine-protein kinase</keyword>
<dbReference type="EMBL" id="PDCK01000043">
    <property type="protein sequence ID" value="PRQ34237.1"/>
    <property type="molecule type" value="Genomic_DNA"/>
</dbReference>
<gene>
    <name evidence="11" type="ORF">RchiOBHm_Chr5g0066621</name>
</gene>
<dbReference type="FunFam" id="1.10.510.10:FF:001023">
    <property type="entry name" value="Os07g0541700 protein"/>
    <property type="match status" value="1"/>
</dbReference>
<keyword evidence="9" id="KW-1133">Transmembrane helix</keyword>
<name>A0A2P6QJ75_ROSCH</name>
<dbReference type="Gene3D" id="1.10.510.10">
    <property type="entry name" value="Transferase(Phosphotransferase) domain 1"/>
    <property type="match status" value="1"/>
</dbReference>
<evidence type="ECO:0000256" key="2">
    <source>
        <dbReference type="ARBA" id="ARBA00022527"/>
    </source>
</evidence>
<reference evidence="11 12" key="1">
    <citation type="journal article" date="2018" name="Nat. Genet.">
        <title>The Rosa genome provides new insights in the design of modern roses.</title>
        <authorList>
            <person name="Bendahmane M."/>
        </authorList>
    </citation>
    <scope>NUCLEOTIDE SEQUENCE [LARGE SCALE GENOMIC DNA]</scope>
    <source>
        <strain evidence="12">cv. Old Blush</strain>
    </source>
</reference>
<evidence type="ECO:0000256" key="7">
    <source>
        <dbReference type="ARBA" id="ARBA00047899"/>
    </source>
</evidence>
<keyword evidence="6" id="KW-0067">ATP-binding</keyword>
<comment type="catalytic activity">
    <reaction evidence="8">
        <text>L-seryl-[protein] + ATP = O-phospho-L-seryl-[protein] + ADP + H(+)</text>
        <dbReference type="Rhea" id="RHEA:17989"/>
        <dbReference type="Rhea" id="RHEA-COMP:9863"/>
        <dbReference type="Rhea" id="RHEA-COMP:11604"/>
        <dbReference type="ChEBI" id="CHEBI:15378"/>
        <dbReference type="ChEBI" id="CHEBI:29999"/>
        <dbReference type="ChEBI" id="CHEBI:30616"/>
        <dbReference type="ChEBI" id="CHEBI:83421"/>
        <dbReference type="ChEBI" id="CHEBI:456216"/>
        <dbReference type="EC" id="2.7.11.1"/>
    </reaction>
</comment>
<organism evidence="11 12">
    <name type="scientific">Rosa chinensis</name>
    <name type="common">China rose</name>
    <dbReference type="NCBI Taxonomy" id="74649"/>
    <lineage>
        <taxon>Eukaryota</taxon>
        <taxon>Viridiplantae</taxon>
        <taxon>Streptophyta</taxon>
        <taxon>Embryophyta</taxon>
        <taxon>Tracheophyta</taxon>
        <taxon>Spermatophyta</taxon>
        <taxon>Magnoliopsida</taxon>
        <taxon>eudicotyledons</taxon>
        <taxon>Gunneridae</taxon>
        <taxon>Pentapetalae</taxon>
        <taxon>rosids</taxon>
        <taxon>fabids</taxon>
        <taxon>Rosales</taxon>
        <taxon>Rosaceae</taxon>
        <taxon>Rosoideae</taxon>
        <taxon>Rosoideae incertae sedis</taxon>
        <taxon>Rosa</taxon>
    </lineage>
</organism>
<evidence type="ECO:0000256" key="3">
    <source>
        <dbReference type="ARBA" id="ARBA00022679"/>
    </source>
</evidence>
<evidence type="ECO:0000256" key="5">
    <source>
        <dbReference type="ARBA" id="ARBA00022777"/>
    </source>
</evidence>
<dbReference type="InterPro" id="IPR000719">
    <property type="entry name" value="Prot_kinase_dom"/>
</dbReference>
<dbReference type="AlphaFoldDB" id="A0A2P6QJ75"/>
<dbReference type="PROSITE" id="PS50011">
    <property type="entry name" value="PROTEIN_KINASE_DOM"/>
    <property type="match status" value="1"/>
</dbReference>
<dbReference type="SMART" id="SM00220">
    <property type="entry name" value="S_TKc"/>
    <property type="match status" value="1"/>
</dbReference>
<evidence type="ECO:0000313" key="12">
    <source>
        <dbReference type="Proteomes" id="UP000238479"/>
    </source>
</evidence>
<keyword evidence="9" id="KW-0472">Membrane</keyword>
<keyword evidence="5" id="KW-0418">Kinase</keyword>
<protein>
    <recommendedName>
        <fullName evidence="1">non-specific serine/threonine protein kinase</fullName>
        <ecNumber evidence="1">2.7.11.1</ecNumber>
    </recommendedName>
</protein>
<comment type="catalytic activity">
    <reaction evidence="7">
        <text>L-threonyl-[protein] + ATP = O-phospho-L-threonyl-[protein] + ADP + H(+)</text>
        <dbReference type="Rhea" id="RHEA:46608"/>
        <dbReference type="Rhea" id="RHEA-COMP:11060"/>
        <dbReference type="Rhea" id="RHEA-COMP:11605"/>
        <dbReference type="ChEBI" id="CHEBI:15378"/>
        <dbReference type="ChEBI" id="CHEBI:30013"/>
        <dbReference type="ChEBI" id="CHEBI:30616"/>
        <dbReference type="ChEBI" id="CHEBI:61977"/>
        <dbReference type="ChEBI" id="CHEBI:456216"/>
        <dbReference type="EC" id="2.7.11.1"/>
    </reaction>
</comment>
<dbReference type="InterPro" id="IPR001245">
    <property type="entry name" value="Ser-Thr/Tyr_kinase_cat_dom"/>
</dbReference>
<dbReference type="Proteomes" id="UP000238479">
    <property type="component" value="Chromosome 5"/>
</dbReference>
<dbReference type="InterPro" id="IPR011009">
    <property type="entry name" value="Kinase-like_dom_sf"/>
</dbReference>
<comment type="caution">
    <text evidence="11">The sequence shown here is derived from an EMBL/GenBank/DDBJ whole genome shotgun (WGS) entry which is preliminary data.</text>
</comment>